<comment type="caution">
    <text evidence="1">The sequence shown here is derived from an EMBL/GenBank/DDBJ whole genome shotgun (WGS) entry which is preliminary data.</text>
</comment>
<sequence length="154" mass="16353">MRTSIVGGVRIISSQISSIVQFGDSLGMAAASRVLAVQQETANFRGSEGDDWSGYPFYNREFPVITPGGEVTMNRRDACREIRVGTVSIYGLSAAAVLQIGSSKLVDLENRTYHIRQYDTAEEAKEQEPYQGLAESGGGTSALAGEASTGQPGG</sequence>
<gene>
    <name evidence="1" type="ORF">ACI1P1_07635</name>
</gene>
<keyword evidence="2" id="KW-1185">Reference proteome</keyword>
<name>A0ACC7P1G7_9BACL</name>
<evidence type="ECO:0000313" key="2">
    <source>
        <dbReference type="Proteomes" id="UP001631969"/>
    </source>
</evidence>
<accession>A0ACC7P1G7</accession>
<organism evidence="1 2">
    <name type="scientific">Paenibacillus mesotrionivorans</name>
    <dbReference type="NCBI Taxonomy" id="3160968"/>
    <lineage>
        <taxon>Bacteria</taxon>
        <taxon>Bacillati</taxon>
        <taxon>Bacillota</taxon>
        <taxon>Bacilli</taxon>
        <taxon>Bacillales</taxon>
        <taxon>Paenibacillaceae</taxon>
        <taxon>Paenibacillus</taxon>
    </lineage>
</organism>
<evidence type="ECO:0000313" key="1">
    <source>
        <dbReference type="EMBL" id="MFM9328152.1"/>
    </source>
</evidence>
<reference evidence="1" key="1">
    <citation type="submission" date="2024-12" db="EMBL/GenBank/DDBJ databases">
        <authorList>
            <person name="Wu N."/>
        </authorList>
    </citation>
    <scope>NUCLEOTIDE SEQUENCE</scope>
    <source>
        <strain evidence="1">P15</strain>
    </source>
</reference>
<dbReference type="EMBL" id="JBJURJ010000004">
    <property type="protein sequence ID" value="MFM9328152.1"/>
    <property type="molecule type" value="Genomic_DNA"/>
</dbReference>
<protein>
    <submittedName>
        <fullName evidence="1">Spore germination protein GerPE</fullName>
    </submittedName>
</protein>
<dbReference type="Proteomes" id="UP001631969">
    <property type="component" value="Unassembled WGS sequence"/>
</dbReference>
<proteinExistence type="predicted"/>